<dbReference type="SMART" id="SM00248">
    <property type="entry name" value="ANK"/>
    <property type="match status" value="3"/>
</dbReference>
<feature type="region of interest" description="Disordered" evidence="4">
    <location>
        <begin position="14"/>
        <end position="36"/>
    </location>
</feature>
<evidence type="ECO:0000256" key="2">
    <source>
        <dbReference type="ARBA" id="ARBA00023043"/>
    </source>
</evidence>
<dbReference type="Gene3D" id="1.25.40.20">
    <property type="entry name" value="Ankyrin repeat-containing domain"/>
    <property type="match status" value="1"/>
</dbReference>
<dbReference type="PANTHER" id="PTHR24198:SF165">
    <property type="entry name" value="ANKYRIN REPEAT-CONTAINING PROTEIN-RELATED"/>
    <property type="match status" value="1"/>
</dbReference>
<dbReference type="EMBL" id="CDSF01000001">
    <property type="protein sequence ID" value="CEO94320.1"/>
    <property type="molecule type" value="Genomic_DNA"/>
</dbReference>
<feature type="repeat" description="ANK" evidence="3">
    <location>
        <begin position="105"/>
        <end position="129"/>
    </location>
</feature>
<reference evidence="5 7" key="1">
    <citation type="submission" date="2015-02" db="EMBL/GenBank/DDBJ databases">
        <authorList>
            <person name="Chooi Y.-H."/>
        </authorList>
    </citation>
    <scope>NUCLEOTIDE SEQUENCE [LARGE SCALE GENOMIC DNA]</scope>
    <source>
        <strain evidence="5">E3</strain>
    </source>
</reference>
<dbReference type="PROSITE" id="PS50088">
    <property type="entry name" value="ANK_REPEAT"/>
    <property type="match status" value="1"/>
</dbReference>
<dbReference type="PANTHER" id="PTHR24198">
    <property type="entry name" value="ANKYRIN REPEAT AND PROTEIN KINASE DOMAIN-CONTAINING PROTEIN"/>
    <property type="match status" value="1"/>
</dbReference>
<evidence type="ECO:0000256" key="4">
    <source>
        <dbReference type="SAM" id="MobiDB-lite"/>
    </source>
</evidence>
<accession>A0A0G4IGT7</accession>
<evidence type="ECO:0000313" key="5">
    <source>
        <dbReference type="EMBL" id="CEO94320.1"/>
    </source>
</evidence>
<sequence length="194" mass="21261">MQWLEERYRAISPTGELRGPRRMSASSPEGSSCDDAVPLLRDTGKPTEMTAMSHPPTAPTHVYVSRQDVSDGHLAIHYLAESGPIDLLRQELTREPGCANLCTKSGWTPMHFAAWRGRLDAVQLLYELGNANPDTEDKWGVTPLQCAALNNHADVCRYLVVKCKCDPRLSPATAVTVAPGIKTLLRQLGEAAQQ</sequence>
<proteinExistence type="predicted"/>
<dbReference type="Proteomes" id="UP000290189">
    <property type="component" value="Unassembled WGS sequence"/>
</dbReference>
<dbReference type="Proteomes" id="UP000039324">
    <property type="component" value="Unassembled WGS sequence"/>
</dbReference>
<gene>
    <name evidence="5" type="ORF">PBRA_000105</name>
    <name evidence="6" type="ORF">PLBR_LOCUS3885</name>
</gene>
<dbReference type="OrthoDB" id="5369447at2759"/>
<dbReference type="InterPro" id="IPR036770">
    <property type="entry name" value="Ankyrin_rpt-contain_sf"/>
</dbReference>
<dbReference type="AlphaFoldDB" id="A0A0G4IGT7"/>
<evidence type="ECO:0000313" key="6">
    <source>
        <dbReference type="EMBL" id="SPQ96670.1"/>
    </source>
</evidence>
<keyword evidence="1" id="KW-0677">Repeat</keyword>
<evidence type="ECO:0000313" key="8">
    <source>
        <dbReference type="Proteomes" id="UP000290189"/>
    </source>
</evidence>
<keyword evidence="2 3" id="KW-0040">ANK repeat</keyword>
<dbReference type="PROSITE" id="PS50297">
    <property type="entry name" value="ANK_REP_REGION"/>
    <property type="match status" value="1"/>
</dbReference>
<geneLocation type="mitochondrion" evidence="6"/>
<evidence type="ECO:0000313" key="7">
    <source>
        <dbReference type="Proteomes" id="UP000039324"/>
    </source>
</evidence>
<protein>
    <submittedName>
        <fullName evidence="5">Uncharacterized protein</fullName>
    </submittedName>
</protein>
<dbReference type="SUPFAM" id="SSF48403">
    <property type="entry name" value="Ankyrin repeat"/>
    <property type="match status" value="1"/>
</dbReference>
<keyword evidence="6" id="KW-0496">Mitochondrion</keyword>
<keyword evidence="7" id="KW-1185">Reference proteome</keyword>
<dbReference type="STRING" id="37360.A0A0G4IGT7"/>
<evidence type="ECO:0000256" key="1">
    <source>
        <dbReference type="ARBA" id="ARBA00022737"/>
    </source>
</evidence>
<organism evidence="5 7">
    <name type="scientific">Plasmodiophora brassicae</name>
    <name type="common">Clubroot disease agent</name>
    <dbReference type="NCBI Taxonomy" id="37360"/>
    <lineage>
        <taxon>Eukaryota</taxon>
        <taxon>Sar</taxon>
        <taxon>Rhizaria</taxon>
        <taxon>Endomyxa</taxon>
        <taxon>Phytomyxea</taxon>
        <taxon>Plasmodiophorida</taxon>
        <taxon>Plasmodiophoridae</taxon>
        <taxon>Plasmodiophora</taxon>
    </lineage>
</organism>
<name>A0A0G4IGT7_PLABS</name>
<evidence type="ECO:0000256" key="3">
    <source>
        <dbReference type="PROSITE-ProRule" id="PRU00023"/>
    </source>
</evidence>
<dbReference type="InterPro" id="IPR002110">
    <property type="entry name" value="Ankyrin_rpt"/>
</dbReference>
<reference evidence="6 8" key="2">
    <citation type="submission" date="2018-03" db="EMBL/GenBank/DDBJ databases">
        <authorList>
            <person name="Fogelqvist J."/>
        </authorList>
    </citation>
    <scope>NUCLEOTIDE SEQUENCE [LARGE SCALE GENOMIC DNA]</scope>
</reference>
<dbReference type="Pfam" id="PF12796">
    <property type="entry name" value="Ank_2"/>
    <property type="match status" value="1"/>
</dbReference>
<dbReference type="EMBL" id="OVEO01000006">
    <property type="protein sequence ID" value="SPQ96670.1"/>
    <property type="molecule type" value="Genomic_DNA"/>
</dbReference>